<sequence>MAHYKNPIADIANTSFNASMESLPMIARELKNRVKPAIMGFGYSMAPIVTFVFIYFTTYAGSTILFFKGDNLIHTIKINNIVNDLIETITYLATIFAVYWGIAAIAGTKEFLHIKRANILLAIAMAVYGFRMIIHEILSQVSVQEFACRIRGIPNTNLPPTGFDDRAPCATFVDDLDLTIGLAFAFITLLVLVMSLVLRTNGFGWRR</sequence>
<dbReference type="Proteomes" id="UP000248014">
    <property type="component" value="Unassembled WGS sequence"/>
</dbReference>
<accession>A0A2V3USC9</accession>
<feature type="transmembrane region" description="Helical" evidence="1">
    <location>
        <begin position="178"/>
        <end position="198"/>
    </location>
</feature>
<evidence type="ECO:0000256" key="1">
    <source>
        <dbReference type="SAM" id="Phobius"/>
    </source>
</evidence>
<dbReference type="EMBL" id="QJJM01000013">
    <property type="protein sequence ID" value="PXW71272.1"/>
    <property type="molecule type" value="Genomic_DNA"/>
</dbReference>
<proteinExistence type="predicted"/>
<keyword evidence="1" id="KW-0812">Transmembrane</keyword>
<dbReference type="RefSeq" id="WP_146215388.1">
    <property type="nucleotide sequence ID" value="NZ_QJJM01000013.1"/>
</dbReference>
<feature type="transmembrane region" description="Helical" evidence="1">
    <location>
        <begin position="119"/>
        <end position="138"/>
    </location>
</feature>
<feature type="transmembrane region" description="Helical" evidence="1">
    <location>
        <begin position="89"/>
        <end position="107"/>
    </location>
</feature>
<keyword evidence="3" id="KW-1185">Reference proteome</keyword>
<keyword evidence="1" id="KW-1133">Transmembrane helix</keyword>
<keyword evidence="1" id="KW-0472">Membrane</keyword>
<evidence type="ECO:0000313" key="3">
    <source>
        <dbReference type="Proteomes" id="UP000248014"/>
    </source>
</evidence>
<reference evidence="2 3" key="1">
    <citation type="submission" date="2018-05" db="EMBL/GenBank/DDBJ databases">
        <title>Genomic Encyclopedia of Type Strains, Phase IV (KMG-IV): sequencing the most valuable type-strain genomes for metagenomic binning, comparative biology and taxonomic classification.</title>
        <authorList>
            <person name="Goeker M."/>
        </authorList>
    </citation>
    <scope>NUCLEOTIDE SEQUENCE [LARGE SCALE GENOMIC DNA]</scope>
    <source>
        <strain evidence="2 3">DSM 3183</strain>
    </source>
</reference>
<comment type="caution">
    <text evidence="2">The sequence shown here is derived from an EMBL/GenBank/DDBJ whole genome shotgun (WGS) entry which is preliminary data.</text>
</comment>
<name>A0A2V3USC9_9SPHN</name>
<dbReference type="AlphaFoldDB" id="A0A2V3USC9"/>
<gene>
    <name evidence="2" type="ORF">C7451_11318</name>
</gene>
<evidence type="ECO:0000313" key="2">
    <source>
        <dbReference type="EMBL" id="PXW71272.1"/>
    </source>
</evidence>
<organism evidence="2 3">
    <name type="scientific">Blastomonas natatoria</name>
    <dbReference type="NCBI Taxonomy" id="34015"/>
    <lineage>
        <taxon>Bacteria</taxon>
        <taxon>Pseudomonadati</taxon>
        <taxon>Pseudomonadota</taxon>
        <taxon>Alphaproteobacteria</taxon>
        <taxon>Sphingomonadales</taxon>
        <taxon>Sphingomonadaceae</taxon>
        <taxon>Blastomonas</taxon>
    </lineage>
</organism>
<protein>
    <submittedName>
        <fullName evidence="2">Uncharacterized protein</fullName>
    </submittedName>
</protein>
<feature type="transmembrane region" description="Helical" evidence="1">
    <location>
        <begin position="37"/>
        <end position="56"/>
    </location>
</feature>